<dbReference type="InterPro" id="IPR032474">
    <property type="entry name" value="Argonaute_N"/>
</dbReference>
<dbReference type="Pfam" id="PF02171">
    <property type="entry name" value="Piwi"/>
    <property type="match status" value="1"/>
</dbReference>
<dbReference type="VEuPathDB" id="FungiDB:BO80DRAFT_491812"/>
<dbReference type="Proteomes" id="UP000249402">
    <property type="component" value="Unassembled WGS sequence"/>
</dbReference>
<dbReference type="InterPro" id="IPR014811">
    <property type="entry name" value="ArgoL1"/>
</dbReference>
<dbReference type="InterPro" id="IPR032472">
    <property type="entry name" value="ArgoL2"/>
</dbReference>
<dbReference type="RefSeq" id="XP_025577907.1">
    <property type="nucleotide sequence ID" value="XM_025723722.1"/>
</dbReference>
<sequence length="1067" mass="114862">MSSEGGPPRGPGRGGNRSGGGRGGGGRGGGGRGRGGGDGGGGRGGGRGGGGGGYGAGRGGGGYGPGHGQGRGSTTDLPFRPPPDGGNPRGRGQGRGFGGGYGGGGRGGGVQPQVFAPSGSVPIPNSEVTKTENAVAAALAKKGPKSTEWPERPGFGTQGRSLTLYANYFALTSVGNQLYRYHLDIQGDAAGKKPAGKKARHIVRLLIEEHLSEHRSRVVTDYMSTLITNSEILQGNETVDYDVRYRDENEEYPEQPKVYRVKCQSTGTLSPGELLDYLTSSNAAAMFTKKADVLQAMNIILGHQPKSDPTISSVGANKHFAVCGERREQWNLGNGLEALRGFFVSVRAATARLLVNVQVKYVACYQEGPLKQVIEAYQHFNRQANTPRFLKGLRVRVTHINKKNKQGQLIPRIKRIAGVATRRDGSALPYPPKVPRDGAGPDTVMFFLEKPVEPGSSSPSLQQTARPSKKQPAKAGPLPAGKYISVAEFFKNIYGINVDSRMPVVNVGTKEKPSYLPVEVCHVEPGQQANTKLSPEQTKSMLEFAVQSPKTNAESIVMQGKKVLGLEGSTNPTLEAFGIRNDLQLITVPGRVLQAPSVLYRNSAGSNQTEAKLNAGSWNMQNIKFSSPSRLPSWAMLLVNYMGGNPIYSDPTKLPAAAITKAFNDVGVQAPPPSAGKLVVVDRRSEDDMKAKISHIVSDLMATHKPLLILVVLPAQDTVLYNCVKRVCDLDYGVRNVNVLAKNLSKDRGLPQYLANVALKVNLKLGGVNQLIARTELGLIGEGKTMLVGVDVTHPSPGSSSSAPSVAGMVASIDSSLGQWPAELRVQASRQEMVDDLDAMLKVHLHRWAQNNKNAFPENIIVYRDGVSEGQYELVVKHELSRLKEACRQTYPAPDTAKGLPRISVVVVGKRHHTRFYPTQTRDADRFSNPPNGTVVDRGVTEARNWEFYLQAHTAIKGTARPAHYFTVWDEIFCKQPVKGPHRNAADVLESLTHHLCYLFGRATKAVSICPPAYYADLVCTRARCYLSNVFDQAETASVTTTTSGATVVDSKAVTIHQNVRATMFYI</sequence>
<dbReference type="Gene3D" id="3.30.420.10">
    <property type="entry name" value="Ribonuclease H-like superfamily/Ribonuclease H"/>
    <property type="match status" value="1"/>
</dbReference>
<evidence type="ECO:0000256" key="1">
    <source>
        <dbReference type="SAM" id="MobiDB-lite"/>
    </source>
</evidence>
<dbReference type="CDD" id="cd02846">
    <property type="entry name" value="PAZ_argonaute_like"/>
    <property type="match status" value="1"/>
</dbReference>
<evidence type="ECO:0000259" key="2">
    <source>
        <dbReference type="PROSITE" id="PS50822"/>
    </source>
</evidence>
<dbReference type="InterPro" id="IPR012337">
    <property type="entry name" value="RNaseH-like_sf"/>
</dbReference>
<dbReference type="InterPro" id="IPR036085">
    <property type="entry name" value="PAZ_dom_sf"/>
</dbReference>
<dbReference type="SMART" id="SM01163">
    <property type="entry name" value="DUF1785"/>
    <property type="match status" value="1"/>
</dbReference>
<dbReference type="PROSITE" id="PS50822">
    <property type="entry name" value="PIWI"/>
    <property type="match status" value="1"/>
</dbReference>
<dbReference type="InterPro" id="IPR045246">
    <property type="entry name" value="Piwi_ago-like"/>
</dbReference>
<dbReference type="InterPro" id="IPR003100">
    <property type="entry name" value="PAZ_dom"/>
</dbReference>
<feature type="region of interest" description="Disordered" evidence="1">
    <location>
        <begin position="453"/>
        <end position="477"/>
    </location>
</feature>
<gene>
    <name evidence="3" type="ORF">BO80DRAFT_491812</name>
</gene>
<dbReference type="OrthoDB" id="10252740at2759"/>
<dbReference type="Pfam" id="PF16488">
    <property type="entry name" value="ArgoL2"/>
    <property type="match status" value="1"/>
</dbReference>
<organism evidence="3 4">
    <name type="scientific">Aspergillus ibericus CBS 121593</name>
    <dbReference type="NCBI Taxonomy" id="1448316"/>
    <lineage>
        <taxon>Eukaryota</taxon>
        <taxon>Fungi</taxon>
        <taxon>Dikarya</taxon>
        <taxon>Ascomycota</taxon>
        <taxon>Pezizomycotina</taxon>
        <taxon>Eurotiomycetes</taxon>
        <taxon>Eurotiomycetidae</taxon>
        <taxon>Eurotiales</taxon>
        <taxon>Aspergillaceae</taxon>
        <taxon>Aspergillus</taxon>
        <taxon>Aspergillus subgen. Circumdati</taxon>
    </lineage>
</organism>
<dbReference type="STRING" id="1448316.A0A395H7E9"/>
<dbReference type="PANTHER" id="PTHR22891">
    <property type="entry name" value="EUKARYOTIC TRANSLATION INITIATION FACTOR 2C"/>
    <property type="match status" value="1"/>
</dbReference>
<feature type="domain" description="Piwi" evidence="2">
    <location>
        <begin position="708"/>
        <end position="1028"/>
    </location>
</feature>
<evidence type="ECO:0000313" key="4">
    <source>
        <dbReference type="Proteomes" id="UP000249402"/>
    </source>
</evidence>
<evidence type="ECO:0000313" key="3">
    <source>
        <dbReference type="EMBL" id="RAL03580.1"/>
    </source>
</evidence>
<dbReference type="Gene3D" id="2.170.260.10">
    <property type="entry name" value="paz domain"/>
    <property type="match status" value="1"/>
</dbReference>
<dbReference type="Gene3D" id="3.40.50.2300">
    <property type="match status" value="1"/>
</dbReference>
<dbReference type="SUPFAM" id="SSF101690">
    <property type="entry name" value="PAZ domain"/>
    <property type="match status" value="1"/>
</dbReference>
<dbReference type="AlphaFoldDB" id="A0A395H7E9"/>
<accession>A0A395H7E9</accession>
<feature type="compositionally biased region" description="Gly residues" evidence="1">
    <location>
        <begin position="11"/>
        <end position="71"/>
    </location>
</feature>
<feature type="compositionally biased region" description="Gly residues" evidence="1">
    <location>
        <begin position="87"/>
        <end position="110"/>
    </location>
</feature>
<dbReference type="Pfam" id="PF16486">
    <property type="entry name" value="ArgoN"/>
    <property type="match status" value="1"/>
</dbReference>
<dbReference type="GeneID" id="37228587"/>
<proteinExistence type="predicted"/>
<dbReference type="SMART" id="SM00950">
    <property type="entry name" value="Piwi"/>
    <property type="match status" value="1"/>
</dbReference>
<dbReference type="Pfam" id="PF02170">
    <property type="entry name" value="PAZ"/>
    <property type="match status" value="1"/>
</dbReference>
<keyword evidence="4" id="KW-1185">Reference proteome</keyword>
<dbReference type="CDD" id="cd04657">
    <property type="entry name" value="Piwi_ago-like"/>
    <property type="match status" value="1"/>
</dbReference>
<dbReference type="Pfam" id="PF08699">
    <property type="entry name" value="ArgoL1"/>
    <property type="match status" value="1"/>
</dbReference>
<feature type="compositionally biased region" description="Polar residues" evidence="1">
    <location>
        <begin position="455"/>
        <end position="466"/>
    </location>
</feature>
<dbReference type="InterPro" id="IPR003165">
    <property type="entry name" value="Piwi"/>
</dbReference>
<dbReference type="EMBL" id="KZ824427">
    <property type="protein sequence ID" value="RAL03580.1"/>
    <property type="molecule type" value="Genomic_DNA"/>
</dbReference>
<name>A0A395H7E9_9EURO</name>
<dbReference type="SUPFAM" id="SSF53098">
    <property type="entry name" value="Ribonuclease H-like"/>
    <property type="match status" value="1"/>
</dbReference>
<dbReference type="InterPro" id="IPR036397">
    <property type="entry name" value="RNaseH_sf"/>
</dbReference>
<feature type="region of interest" description="Disordered" evidence="1">
    <location>
        <begin position="1"/>
        <end position="126"/>
    </location>
</feature>
<protein>
    <submittedName>
        <fullName evidence="3">Piwi-domain-containing protein</fullName>
    </submittedName>
</protein>
<dbReference type="GO" id="GO:0003723">
    <property type="term" value="F:RNA binding"/>
    <property type="evidence" value="ECO:0007669"/>
    <property type="project" value="InterPro"/>
</dbReference>
<reference evidence="3 4" key="1">
    <citation type="submission" date="2018-02" db="EMBL/GenBank/DDBJ databases">
        <title>The genomes of Aspergillus section Nigri reveals drivers in fungal speciation.</title>
        <authorList>
            <consortium name="DOE Joint Genome Institute"/>
            <person name="Vesth T.C."/>
            <person name="Nybo J."/>
            <person name="Theobald S."/>
            <person name="Brandl J."/>
            <person name="Frisvad J.C."/>
            <person name="Nielsen K.F."/>
            <person name="Lyhne E.K."/>
            <person name="Kogle M.E."/>
            <person name="Kuo A."/>
            <person name="Riley R."/>
            <person name="Clum A."/>
            <person name="Nolan M."/>
            <person name="Lipzen A."/>
            <person name="Salamov A."/>
            <person name="Henrissat B."/>
            <person name="Wiebenga A."/>
            <person name="De vries R.P."/>
            <person name="Grigoriev I.V."/>
            <person name="Mortensen U.H."/>
            <person name="Andersen M.R."/>
            <person name="Baker S.E."/>
        </authorList>
    </citation>
    <scope>NUCLEOTIDE SEQUENCE [LARGE SCALE GENOMIC DNA]</scope>
    <source>
        <strain evidence="3 4">CBS 121593</strain>
    </source>
</reference>